<dbReference type="FunFam" id="1.20.1560.10:FF:000066">
    <property type="entry name" value="ABC multidrug transporter (Eurofung)"/>
    <property type="match status" value="1"/>
</dbReference>
<feature type="transmembrane region" description="Helical" evidence="11">
    <location>
        <begin position="777"/>
        <end position="798"/>
    </location>
</feature>
<dbReference type="GO" id="GO:0005524">
    <property type="term" value="F:ATP binding"/>
    <property type="evidence" value="ECO:0007669"/>
    <property type="project" value="UniProtKB-KW"/>
</dbReference>
<dbReference type="InterPro" id="IPR044746">
    <property type="entry name" value="ABCC_6TM_D1"/>
</dbReference>
<keyword evidence="4" id="KW-1003">Cell membrane</keyword>
<feature type="domain" description="ABC transporter" evidence="12">
    <location>
        <begin position="512"/>
        <end position="735"/>
    </location>
</feature>
<feature type="domain" description="ABC transporter" evidence="12">
    <location>
        <begin position="1091"/>
        <end position="1322"/>
    </location>
</feature>
<dbReference type="RefSeq" id="XP_046050498.1">
    <property type="nucleotide sequence ID" value="XM_046185828.1"/>
</dbReference>
<accession>A0A9P9HB16</accession>
<dbReference type="Proteomes" id="UP000720189">
    <property type="component" value="Unassembled WGS sequence"/>
</dbReference>
<dbReference type="FunFam" id="1.20.1560.10:FF:000055">
    <property type="entry name" value="ABC multidrug transporter (Eurofung)"/>
    <property type="match status" value="1"/>
</dbReference>
<dbReference type="InterPro" id="IPR003593">
    <property type="entry name" value="AAA+_ATPase"/>
</dbReference>
<dbReference type="InterPro" id="IPR036640">
    <property type="entry name" value="ABC1_TM_sf"/>
</dbReference>
<keyword evidence="7" id="KW-0067">ATP-binding</keyword>
<dbReference type="PROSITE" id="PS50929">
    <property type="entry name" value="ABC_TM1F"/>
    <property type="match status" value="2"/>
</dbReference>
<dbReference type="CDD" id="cd18580">
    <property type="entry name" value="ABC_6TM_ABCC_D2"/>
    <property type="match status" value="1"/>
</dbReference>
<feature type="transmembrane region" description="Helical" evidence="11">
    <location>
        <begin position="419"/>
        <end position="445"/>
    </location>
</feature>
<evidence type="ECO:0000256" key="1">
    <source>
        <dbReference type="ARBA" id="ARBA00004651"/>
    </source>
</evidence>
<evidence type="ECO:0000256" key="11">
    <source>
        <dbReference type="SAM" id="Phobius"/>
    </source>
</evidence>
<organism evidence="14 15">
    <name type="scientific">Fusarium redolens</name>
    <dbReference type="NCBI Taxonomy" id="48865"/>
    <lineage>
        <taxon>Eukaryota</taxon>
        <taxon>Fungi</taxon>
        <taxon>Dikarya</taxon>
        <taxon>Ascomycota</taxon>
        <taxon>Pezizomycotina</taxon>
        <taxon>Sordariomycetes</taxon>
        <taxon>Hypocreomycetidae</taxon>
        <taxon>Hypocreales</taxon>
        <taxon>Nectriaceae</taxon>
        <taxon>Fusarium</taxon>
        <taxon>Fusarium redolens species complex</taxon>
    </lineage>
</organism>
<proteinExistence type="inferred from homology"/>
<feature type="domain" description="ABC transmembrane type-1" evidence="13">
    <location>
        <begin position="210"/>
        <end position="483"/>
    </location>
</feature>
<comment type="caution">
    <text evidence="14">The sequence shown here is derived from an EMBL/GenBank/DDBJ whole genome shotgun (WGS) entry which is preliminary data.</text>
</comment>
<dbReference type="PANTHER" id="PTHR24223">
    <property type="entry name" value="ATP-BINDING CASSETTE SUB-FAMILY C"/>
    <property type="match status" value="1"/>
</dbReference>
<keyword evidence="15" id="KW-1185">Reference proteome</keyword>
<feature type="transmembrane region" description="Helical" evidence="11">
    <location>
        <begin position="1028"/>
        <end position="1048"/>
    </location>
</feature>
<dbReference type="PROSITE" id="PS50893">
    <property type="entry name" value="ABC_TRANSPORTER_2"/>
    <property type="match status" value="2"/>
</dbReference>
<keyword evidence="10" id="KW-0325">Glycoprotein</keyword>
<sequence length="1322" mass="145816">MYSGTMKGSPDLGLCYGRKCYACLQTALLVLWCRKNSTKTAIAEPVVGLIESFALAALSFVEHRNSRKPSKLIGTFIVITIILDIALVRTFWIRSMRSIASVFTAFFAIKTILLILEETPKTRLDEKENTNETSSGVVNRSFFWWLNGLFLQGHRTILETEDLQAIDSKFDTDHVSAPLEKQWGRGKPRLLKCTFLAYKWQFAAGIIPRLLHSGFNFAQPFLIQSVIVLVSKKEMSVQISSGLIGATVLIYLGLAISGAWHKHMSYQLVTMYRGGLVSLIFKKTLKLKTTSIKDSAPVTLMTADVETIVAAGASVHDMWANMLELPVGIYLLYRQVGKPSLLVLVPTVITTILSGIISPAMEPATVKWNEAIQKRVGETSSMLNQMKGIKMMGLTDFILQMLQDLRVKELKVSAKFRWLLVHFNALAMISAQLTPVVVIMSAIYWTKSDEGLSVAEAFTSLSLISLVTQPLVMILVSLMQIAGVVGGCGRIQAFLLLDEQAVARETVDVDAVTMQNASFQTPDGNSLLADINLRISPGTLNMLVGKVGSGKSSLLRAIIGELIPAEGTVKAEDSLAYCDQVPWLRNITIRDNIAGLSPLDEKWMSTVVHACALEEDLHQLPQGQETTVGSAGVALSGGQKQRVALARAVYSRKKLIILDDIFSSLDKTTADTVFHRLMGTDGLLRTSTVVLVTSNVHYLPFADFVTVVQDSRITRNQVPYSQLKSTETLNTIAPIETQEPTQKDIVIVSPKKEIDLARKTGDTDCYKIYVRSMGWKVISIIFPASVIGAVLEAMPQIWLRIWTEKGEGSKDAHYAGGYIGLVVASMVLALLNIDYFLIVGVERSSNNLHEQLLNSVCRAPLHFFTSTESGSILNRFSQDMTLIDMSLPLAFYLTLDLTLRCLVQVGVVASGASYFGAFLPISFLALYLIQKYYLRTSRQMRLLDLEAKAPLYTQFTEITAGLATIRSFGWTDEFLNESCRMLNTSQKPFYLMFCIQRWLELVLDLFVAGMAILLVTIALRIPGTTSEGAIGLAMVNLLGLNLTLTTVIDQWTTLETSLGAIARLKSFISNTPNENKQGEIEVPDNWPGGRIVFDEVTASYSDESQPVLRDVSLAIEAGQKVYICGRTGSGKSSLILSILRLLELRSGSIQIDDKDLASLPRQHIRSQITTIPQDPVNLSGTVRQNLDPEALIQADEIFIQALKKTTLWATIDTRGGLDADLSELGFSVGQRQLFCLARALLSHSKIVLLDEPTSSVDNATDKDVRHIIREVMQGRTVIEVTHRLDYVTDFDLAVVMKDGRIIETGGPRELLAKNSALKALRG</sequence>
<evidence type="ECO:0000256" key="8">
    <source>
        <dbReference type="ARBA" id="ARBA00022989"/>
    </source>
</evidence>
<evidence type="ECO:0000313" key="15">
    <source>
        <dbReference type="Proteomes" id="UP000720189"/>
    </source>
</evidence>
<feature type="transmembrane region" description="Helical" evidence="11">
    <location>
        <begin position="818"/>
        <end position="838"/>
    </location>
</feature>
<dbReference type="Pfam" id="PF00005">
    <property type="entry name" value="ABC_tran"/>
    <property type="match status" value="2"/>
</dbReference>
<evidence type="ECO:0000256" key="9">
    <source>
        <dbReference type="ARBA" id="ARBA00023136"/>
    </source>
</evidence>
<dbReference type="CDD" id="cd18579">
    <property type="entry name" value="ABC_6TM_ABCC_D1"/>
    <property type="match status" value="1"/>
</dbReference>
<keyword evidence="9 11" id="KW-0472">Membrane</keyword>
<name>A0A9P9HB16_FUSRE</name>
<dbReference type="CDD" id="cd03244">
    <property type="entry name" value="ABCC_MRP_domain2"/>
    <property type="match status" value="1"/>
</dbReference>
<feature type="transmembrane region" description="Helical" evidence="11">
    <location>
        <begin position="1001"/>
        <end position="1022"/>
    </location>
</feature>
<comment type="similarity">
    <text evidence="2">Belongs to the ABC transporter superfamily. ABCC family. Conjugate transporter (TC 3.A.1.208) subfamily.</text>
</comment>
<dbReference type="GeneID" id="70215782"/>
<evidence type="ECO:0000259" key="12">
    <source>
        <dbReference type="PROSITE" id="PS50893"/>
    </source>
</evidence>
<dbReference type="OrthoDB" id="6500128at2759"/>
<dbReference type="InterPro" id="IPR003439">
    <property type="entry name" value="ABC_transporter-like_ATP-bd"/>
</dbReference>
<evidence type="ECO:0000256" key="6">
    <source>
        <dbReference type="ARBA" id="ARBA00022741"/>
    </source>
</evidence>
<dbReference type="InterPro" id="IPR044726">
    <property type="entry name" value="ABCC_6TM_D2"/>
</dbReference>
<dbReference type="SUPFAM" id="SSF52540">
    <property type="entry name" value="P-loop containing nucleoside triphosphate hydrolases"/>
    <property type="match status" value="2"/>
</dbReference>
<dbReference type="GO" id="GO:0005886">
    <property type="term" value="C:plasma membrane"/>
    <property type="evidence" value="ECO:0007669"/>
    <property type="project" value="UniProtKB-SubCell"/>
</dbReference>
<dbReference type="Gene3D" id="1.20.1560.10">
    <property type="entry name" value="ABC transporter type 1, transmembrane domain"/>
    <property type="match status" value="2"/>
</dbReference>
<keyword evidence="6" id="KW-0547">Nucleotide-binding</keyword>
<evidence type="ECO:0000256" key="5">
    <source>
        <dbReference type="ARBA" id="ARBA00022692"/>
    </source>
</evidence>
<protein>
    <submittedName>
        <fullName evidence="14">P-loop containing nucleoside triphosphate hydrolase protein</fullName>
    </submittedName>
</protein>
<feature type="transmembrane region" description="Helical" evidence="11">
    <location>
        <begin position="98"/>
        <end position="116"/>
    </location>
</feature>
<reference evidence="14" key="1">
    <citation type="journal article" date="2021" name="Nat. Commun.">
        <title>Genetic determinants of endophytism in the Arabidopsis root mycobiome.</title>
        <authorList>
            <person name="Mesny F."/>
            <person name="Miyauchi S."/>
            <person name="Thiergart T."/>
            <person name="Pickel B."/>
            <person name="Atanasova L."/>
            <person name="Karlsson M."/>
            <person name="Huettel B."/>
            <person name="Barry K.W."/>
            <person name="Haridas S."/>
            <person name="Chen C."/>
            <person name="Bauer D."/>
            <person name="Andreopoulos W."/>
            <person name="Pangilinan J."/>
            <person name="LaButti K."/>
            <person name="Riley R."/>
            <person name="Lipzen A."/>
            <person name="Clum A."/>
            <person name="Drula E."/>
            <person name="Henrissat B."/>
            <person name="Kohler A."/>
            <person name="Grigoriev I.V."/>
            <person name="Martin F.M."/>
            <person name="Hacquard S."/>
        </authorList>
    </citation>
    <scope>NUCLEOTIDE SEQUENCE</scope>
    <source>
        <strain evidence="14">MPI-CAGE-AT-0023</strain>
    </source>
</reference>
<dbReference type="CDD" id="cd03250">
    <property type="entry name" value="ABCC_MRP_domain1"/>
    <property type="match status" value="1"/>
</dbReference>
<dbReference type="Pfam" id="PF00664">
    <property type="entry name" value="ABC_membrane"/>
    <property type="match status" value="2"/>
</dbReference>
<evidence type="ECO:0000256" key="4">
    <source>
        <dbReference type="ARBA" id="ARBA00022475"/>
    </source>
</evidence>
<dbReference type="SMART" id="SM00382">
    <property type="entry name" value="AAA"/>
    <property type="match status" value="2"/>
</dbReference>
<keyword evidence="3" id="KW-0813">Transport</keyword>
<evidence type="ECO:0000256" key="7">
    <source>
        <dbReference type="ARBA" id="ARBA00022840"/>
    </source>
</evidence>
<evidence type="ECO:0000259" key="13">
    <source>
        <dbReference type="PROSITE" id="PS50929"/>
    </source>
</evidence>
<evidence type="ECO:0000313" key="14">
    <source>
        <dbReference type="EMBL" id="KAH7254251.1"/>
    </source>
</evidence>
<comment type="subcellular location">
    <subcellularLocation>
        <location evidence="1">Cell membrane</location>
        <topology evidence="1">Multi-pass membrane protein</topology>
    </subcellularLocation>
</comment>
<keyword evidence="14" id="KW-0378">Hydrolase</keyword>
<dbReference type="InterPro" id="IPR050173">
    <property type="entry name" value="ABC_transporter_C-like"/>
</dbReference>
<feature type="transmembrane region" description="Helical" evidence="11">
    <location>
        <begin position="239"/>
        <end position="258"/>
    </location>
</feature>
<dbReference type="InterPro" id="IPR017871">
    <property type="entry name" value="ABC_transporter-like_CS"/>
</dbReference>
<dbReference type="FunFam" id="3.40.50.300:FF:002145">
    <property type="entry name" value="ABC transporter (MsbA subfamily)"/>
    <property type="match status" value="1"/>
</dbReference>
<feature type="transmembrane region" description="Helical" evidence="11">
    <location>
        <begin position="341"/>
        <end position="361"/>
    </location>
</feature>
<keyword evidence="8 11" id="KW-1133">Transmembrane helix</keyword>
<gene>
    <name evidence="14" type="ORF">BKA55DRAFT_356568</name>
</gene>
<dbReference type="InterPro" id="IPR011527">
    <property type="entry name" value="ABC1_TM_dom"/>
</dbReference>
<feature type="domain" description="ABC transmembrane type-1" evidence="13">
    <location>
        <begin position="780"/>
        <end position="1056"/>
    </location>
</feature>
<dbReference type="PANTHER" id="PTHR24223:SF399">
    <property type="entry name" value="ABC TRANSPORTER ATNG"/>
    <property type="match status" value="1"/>
</dbReference>
<feature type="transmembrane region" description="Helical" evidence="11">
    <location>
        <begin position="457"/>
        <end position="476"/>
    </location>
</feature>
<feature type="transmembrane region" description="Helical" evidence="11">
    <location>
        <begin position="73"/>
        <end position="92"/>
    </location>
</feature>
<dbReference type="Gene3D" id="3.40.50.300">
    <property type="entry name" value="P-loop containing nucleotide triphosphate hydrolases"/>
    <property type="match status" value="2"/>
</dbReference>
<dbReference type="EMBL" id="JAGMUX010000007">
    <property type="protein sequence ID" value="KAH7254251.1"/>
    <property type="molecule type" value="Genomic_DNA"/>
</dbReference>
<dbReference type="SUPFAM" id="SSF90123">
    <property type="entry name" value="ABC transporter transmembrane region"/>
    <property type="match status" value="2"/>
</dbReference>
<evidence type="ECO:0000256" key="10">
    <source>
        <dbReference type="ARBA" id="ARBA00023180"/>
    </source>
</evidence>
<evidence type="ECO:0000256" key="2">
    <source>
        <dbReference type="ARBA" id="ARBA00009726"/>
    </source>
</evidence>
<dbReference type="GO" id="GO:0016887">
    <property type="term" value="F:ATP hydrolysis activity"/>
    <property type="evidence" value="ECO:0007669"/>
    <property type="project" value="InterPro"/>
</dbReference>
<dbReference type="InterPro" id="IPR027417">
    <property type="entry name" value="P-loop_NTPase"/>
</dbReference>
<keyword evidence="5 11" id="KW-0812">Transmembrane</keyword>
<dbReference type="PROSITE" id="PS00211">
    <property type="entry name" value="ABC_TRANSPORTER_1"/>
    <property type="match status" value="2"/>
</dbReference>
<feature type="transmembrane region" description="Helical" evidence="11">
    <location>
        <begin position="914"/>
        <end position="934"/>
    </location>
</feature>
<dbReference type="GO" id="GO:0140359">
    <property type="term" value="F:ABC-type transporter activity"/>
    <property type="evidence" value="ECO:0007669"/>
    <property type="project" value="InterPro"/>
</dbReference>
<evidence type="ECO:0000256" key="3">
    <source>
        <dbReference type="ARBA" id="ARBA00022448"/>
    </source>
</evidence>